<dbReference type="Pfam" id="PF13946">
    <property type="entry name" value="DUF4214"/>
    <property type="match status" value="2"/>
</dbReference>
<dbReference type="RefSeq" id="WP_198880301.1">
    <property type="nucleotide sequence ID" value="NZ_JAEKJA010000001.1"/>
</dbReference>
<reference evidence="4" key="1">
    <citation type="submission" date="2020-12" db="EMBL/GenBank/DDBJ databases">
        <title>Bacterial taxonomy.</title>
        <authorList>
            <person name="Pan X."/>
        </authorList>
    </citation>
    <scope>NUCLEOTIDE SEQUENCE</scope>
    <source>
        <strain evidence="4">B2012</strain>
    </source>
</reference>
<protein>
    <submittedName>
        <fullName evidence="4">DUF4214 domain-containing protein</fullName>
    </submittedName>
</protein>
<dbReference type="Pfam" id="PF00353">
    <property type="entry name" value="HemolysinCabind"/>
    <property type="match status" value="2"/>
</dbReference>
<name>A0A934MEI7_9HYPH</name>
<evidence type="ECO:0000256" key="2">
    <source>
        <dbReference type="ARBA" id="ARBA00022525"/>
    </source>
</evidence>
<feature type="domain" description="DUF4214" evidence="3">
    <location>
        <begin position="522"/>
        <end position="591"/>
    </location>
</feature>
<dbReference type="Gene3D" id="1.10.3130.20">
    <property type="entry name" value="Phycobilisome linker domain"/>
    <property type="match status" value="1"/>
</dbReference>
<dbReference type="AlphaFoldDB" id="A0A934MEI7"/>
<dbReference type="InterPro" id="IPR038255">
    <property type="entry name" value="PBS_linker_sf"/>
</dbReference>
<accession>A0A934MEI7</accession>
<feature type="domain" description="DUF4214" evidence="3">
    <location>
        <begin position="401"/>
        <end position="470"/>
    </location>
</feature>
<dbReference type="PANTHER" id="PTHR38340">
    <property type="entry name" value="S-LAYER PROTEIN"/>
    <property type="match status" value="1"/>
</dbReference>
<dbReference type="InterPro" id="IPR011049">
    <property type="entry name" value="Serralysin-like_metalloprot_C"/>
</dbReference>
<comment type="subcellular location">
    <subcellularLocation>
        <location evidence="1">Secreted</location>
    </subcellularLocation>
</comment>
<dbReference type="EMBL" id="JAEKJA010000001">
    <property type="protein sequence ID" value="MBJ3774418.1"/>
    <property type="molecule type" value="Genomic_DNA"/>
</dbReference>
<dbReference type="Proteomes" id="UP000609531">
    <property type="component" value="Unassembled WGS sequence"/>
</dbReference>
<gene>
    <name evidence="4" type="ORF">JCR33_01895</name>
</gene>
<sequence>MSIDLDLRFPSYRRIDVNALLHDLTSDFVTTTVIVSSGAIVFLGKDEGADTRYIALRAPIGSGSRLSYDPDTGEASGSVHRISFGRLGQTYNEDDGTVDFGRLGTSSGAPQELLISGLYRTLGVDIQTWIDAILALDGQGTQIDFLDAALEAGPITLEGSSARDVYVGTPADDSINGRSNDDRLFGGDGDDSINGFDGNDFMDGGPGDDFLIGGDGMNTVLGGAGDDVVSGALEGGSRLDGGDGNDYISGSLDDDWITGGNGDDLIITSPGLDTIQAGADDDTVRATAADVDSVSQDHSDIDGGAGTDVIDMNTFRIPYLDVTVVNDDGVISVTGDTVIDMTLTNVEVLKFVDGQLDFDNESSAATVLRLYEAAWGRGPDLVGFNEWIERLEGGASLEDLAESLTATNRYQEIYGGLSNEEFVETLYQTALGRDADATGLAGWTARLDSGVMERSELLWRFAESREHVAQLADVVAEGLWSANENAVSVSLLYLAAYDRMPTYDEFDRDYGTVNLERLNWVADQIFSSDEVQDRYAGLDDEGFITALYNDILGRDPDAAGLAAWTHQLDEGLQDRSDLFRNFAEGREHQKLVADQVLADGMIFS</sequence>
<organism evidence="4 5">
    <name type="scientific">Acuticoccus mangrovi</name>
    <dbReference type="NCBI Taxonomy" id="2796142"/>
    <lineage>
        <taxon>Bacteria</taxon>
        <taxon>Pseudomonadati</taxon>
        <taxon>Pseudomonadota</taxon>
        <taxon>Alphaproteobacteria</taxon>
        <taxon>Hyphomicrobiales</taxon>
        <taxon>Amorphaceae</taxon>
        <taxon>Acuticoccus</taxon>
    </lineage>
</organism>
<dbReference type="InterPro" id="IPR001343">
    <property type="entry name" value="Hemolysn_Ca-bd"/>
</dbReference>
<dbReference type="SUPFAM" id="SSF51120">
    <property type="entry name" value="beta-Roll"/>
    <property type="match status" value="2"/>
</dbReference>
<keyword evidence="5" id="KW-1185">Reference proteome</keyword>
<dbReference type="InterPro" id="IPR025282">
    <property type="entry name" value="DUF4214"/>
</dbReference>
<proteinExistence type="predicted"/>
<dbReference type="PRINTS" id="PR00313">
    <property type="entry name" value="CABNDNGRPT"/>
</dbReference>
<evidence type="ECO:0000313" key="5">
    <source>
        <dbReference type="Proteomes" id="UP000609531"/>
    </source>
</evidence>
<evidence type="ECO:0000259" key="3">
    <source>
        <dbReference type="Pfam" id="PF13946"/>
    </source>
</evidence>
<evidence type="ECO:0000256" key="1">
    <source>
        <dbReference type="ARBA" id="ARBA00004613"/>
    </source>
</evidence>
<comment type="caution">
    <text evidence="4">The sequence shown here is derived from an EMBL/GenBank/DDBJ whole genome shotgun (WGS) entry which is preliminary data.</text>
</comment>
<evidence type="ECO:0000313" key="4">
    <source>
        <dbReference type="EMBL" id="MBJ3774418.1"/>
    </source>
</evidence>
<dbReference type="Gene3D" id="2.150.10.10">
    <property type="entry name" value="Serralysin-like metalloprotease, C-terminal"/>
    <property type="match status" value="2"/>
</dbReference>
<dbReference type="GO" id="GO:0005576">
    <property type="term" value="C:extracellular region"/>
    <property type="evidence" value="ECO:0007669"/>
    <property type="project" value="UniProtKB-SubCell"/>
</dbReference>
<dbReference type="GO" id="GO:0005509">
    <property type="term" value="F:calcium ion binding"/>
    <property type="evidence" value="ECO:0007669"/>
    <property type="project" value="InterPro"/>
</dbReference>
<dbReference type="PANTHER" id="PTHR38340:SF1">
    <property type="entry name" value="S-LAYER PROTEIN"/>
    <property type="match status" value="1"/>
</dbReference>
<keyword evidence="2" id="KW-0964">Secreted</keyword>
<dbReference type="InterPro" id="IPR050557">
    <property type="entry name" value="RTX_toxin/Mannuronan_C5-epim"/>
</dbReference>